<keyword evidence="1" id="KW-0472">Membrane</keyword>
<feature type="transmembrane region" description="Helical" evidence="1">
    <location>
        <begin position="35"/>
        <end position="58"/>
    </location>
</feature>
<name>A0A3B9QSX2_9CORY</name>
<dbReference type="Proteomes" id="UP000260925">
    <property type="component" value="Unassembled WGS sequence"/>
</dbReference>
<dbReference type="AlphaFoldDB" id="A0A3B9QSX2"/>
<evidence type="ECO:0000313" key="2">
    <source>
        <dbReference type="EMBL" id="HAF72086.1"/>
    </source>
</evidence>
<evidence type="ECO:0000313" key="3">
    <source>
        <dbReference type="Proteomes" id="UP000260925"/>
    </source>
</evidence>
<proteinExistence type="predicted"/>
<reference evidence="2 3" key="1">
    <citation type="journal article" date="2018" name="Nat. Biotechnol.">
        <title>A standardized bacterial taxonomy based on genome phylogeny substantially revises the tree of life.</title>
        <authorList>
            <person name="Parks D.H."/>
            <person name="Chuvochina M."/>
            <person name="Waite D.W."/>
            <person name="Rinke C."/>
            <person name="Skarshewski A."/>
            <person name="Chaumeil P.A."/>
            <person name="Hugenholtz P."/>
        </authorList>
    </citation>
    <scope>NUCLEOTIDE SEQUENCE [LARGE SCALE GENOMIC DNA]</scope>
    <source>
        <strain evidence="2">UBA9851</strain>
    </source>
</reference>
<gene>
    <name evidence="2" type="ORF">DCL06_03325</name>
</gene>
<keyword evidence="1" id="KW-0812">Transmembrane</keyword>
<evidence type="ECO:0000256" key="1">
    <source>
        <dbReference type="SAM" id="Phobius"/>
    </source>
</evidence>
<comment type="caution">
    <text evidence="2">The sequence shown here is derived from an EMBL/GenBank/DDBJ whole genome shotgun (WGS) entry which is preliminary data.</text>
</comment>
<feature type="transmembrane region" description="Helical" evidence="1">
    <location>
        <begin position="70"/>
        <end position="88"/>
    </location>
</feature>
<protein>
    <submittedName>
        <fullName evidence="2">Uncharacterized protein</fullName>
    </submittedName>
</protein>
<organism evidence="2 3">
    <name type="scientific">Corynebacterium variabile</name>
    <dbReference type="NCBI Taxonomy" id="1727"/>
    <lineage>
        <taxon>Bacteria</taxon>
        <taxon>Bacillati</taxon>
        <taxon>Actinomycetota</taxon>
        <taxon>Actinomycetes</taxon>
        <taxon>Mycobacteriales</taxon>
        <taxon>Corynebacteriaceae</taxon>
        <taxon>Corynebacterium</taxon>
    </lineage>
</organism>
<sequence>MITNYLSSLATLKQISVPAEETVRRFDPTFCDASVAPILTIVSVVLLAVGMLCFVHNARDPKADGWPTKRFLVPGAILFLPGVALWLINSGVDALAAIA</sequence>
<dbReference type="EMBL" id="DMDD01000075">
    <property type="protein sequence ID" value="HAF72086.1"/>
    <property type="molecule type" value="Genomic_DNA"/>
</dbReference>
<accession>A0A3B9QSX2</accession>
<keyword evidence="1" id="KW-1133">Transmembrane helix</keyword>